<gene>
    <name evidence="2" type="ORF">EGYM00392_LOCUS35655</name>
</gene>
<dbReference type="PANTHER" id="PTHR40280">
    <property type="entry name" value="BLR6907 PROTEIN"/>
    <property type="match status" value="1"/>
</dbReference>
<dbReference type="SUPFAM" id="SSF54593">
    <property type="entry name" value="Glyoxalase/Bleomycin resistance protein/Dihydroxybiphenyl dioxygenase"/>
    <property type="match status" value="1"/>
</dbReference>
<dbReference type="AlphaFoldDB" id="A0A7S1NL54"/>
<protein>
    <recommendedName>
        <fullName evidence="3">VOC domain-containing protein</fullName>
    </recommendedName>
</protein>
<dbReference type="EMBL" id="HBGA01095471">
    <property type="protein sequence ID" value="CAD9024530.1"/>
    <property type="molecule type" value="Transcribed_RNA"/>
</dbReference>
<organism evidence="2">
    <name type="scientific">Eutreptiella gymnastica</name>
    <dbReference type="NCBI Taxonomy" id="73025"/>
    <lineage>
        <taxon>Eukaryota</taxon>
        <taxon>Discoba</taxon>
        <taxon>Euglenozoa</taxon>
        <taxon>Euglenida</taxon>
        <taxon>Spirocuta</taxon>
        <taxon>Euglenophyceae</taxon>
        <taxon>Eutreptiales</taxon>
        <taxon>Eutreptiaceae</taxon>
        <taxon>Eutreptiella</taxon>
    </lineage>
</organism>
<keyword evidence="1" id="KW-1133">Transmembrane helix</keyword>
<name>A0A7S1NL54_9EUGL</name>
<evidence type="ECO:0000256" key="1">
    <source>
        <dbReference type="SAM" id="Phobius"/>
    </source>
</evidence>
<evidence type="ECO:0008006" key="3">
    <source>
        <dbReference type="Google" id="ProtNLM"/>
    </source>
</evidence>
<sequence length="450" mass="48279">MPMAACLCSNRDDEGSRRVQTFASLGLLAAAAAAALLMLSSTGTGPNRAVILHTQTSPVVQRAYGPLQSHTGSMAHLLRAIPRPPSGHLQPQSADAQMPAVRAQTAGMPAPAAAGMGSRVWHWLLASVSLLTASFLVLRRRLTDRVAAIMKPLAATASTQQQPEVGLQTAVSATPTTGVSLLEHINVNVPQQQPAYDFYFGLLGCAVDPRRAANIAQGKGTMWANIGISQIHIPVGDPQVIPGVVNLTYPSLNAVRRRLGAGPFRCIDVGSALEVHCPYGNVYVLRETGAPADPRGVQPIEGDASLGTGMAGLELRCKPGAAAGIGRFYRHYFEAEVTEEPGAVTVKCGTYQTISFCEGDEALPPYDGHHMAMYMASMQAFQDTFKRLDADGLVWVNTRFSDASTTLSLAVDKWQQFRILEIRDPLDKSLLHTLEHEIRAPTHEACPFTR</sequence>
<dbReference type="PANTHER" id="PTHR40280:SF1">
    <property type="entry name" value="VOC DOMAIN-CONTAINING PROTEIN"/>
    <property type="match status" value="1"/>
</dbReference>
<evidence type="ECO:0000313" key="2">
    <source>
        <dbReference type="EMBL" id="CAD9024530.1"/>
    </source>
</evidence>
<feature type="transmembrane region" description="Helical" evidence="1">
    <location>
        <begin position="21"/>
        <end position="39"/>
    </location>
</feature>
<reference evidence="2" key="1">
    <citation type="submission" date="2021-01" db="EMBL/GenBank/DDBJ databases">
        <authorList>
            <person name="Corre E."/>
            <person name="Pelletier E."/>
            <person name="Niang G."/>
            <person name="Scheremetjew M."/>
            <person name="Finn R."/>
            <person name="Kale V."/>
            <person name="Holt S."/>
            <person name="Cochrane G."/>
            <person name="Meng A."/>
            <person name="Brown T."/>
            <person name="Cohen L."/>
        </authorList>
    </citation>
    <scope>NUCLEOTIDE SEQUENCE</scope>
    <source>
        <strain evidence="2">NIES-381</strain>
    </source>
</reference>
<accession>A0A7S1NL54</accession>
<keyword evidence="1" id="KW-0472">Membrane</keyword>
<keyword evidence="1" id="KW-0812">Transmembrane</keyword>
<proteinExistence type="predicted"/>
<dbReference type="InterPro" id="IPR029068">
    <property type="entry name" value="Glyas_Bleomycin-R_OHBP_Dase"/>
</dbReference>